<evidence type="ECO:0000256" key="15">
    <source>
        <dbReference type="RuleBase" id="RU000504"/>
    </source>
</evidence>
<feature type="domain" description="Pyruvate kinase C-terminal" evidence="17">
    <location>
        <begin position="457"/>
        <end position="545"/>
    </location>
</feature>
<dbReference type="PROSITE" id="PS00110">
    <property type="entry name" value="PYRUVATE_KINASE"/>
    <property type="match status" value="1"/>
</dbReference>
<dbReference type="AlphaFoldDB" id="A0AAV3PZB9"/>
<evidence type="ECO:0000256" key="2">
    <source>
        <dbReference type="ARBA" id="ARBA00001958"/>
    </source>
</evidence>
<dbReference type="InterPro" id="IPR040442">
    <property type="entry name" value="Pyrv_kinase-like_dom_sf"/>
</dbReference>
<dbReference type="GO" id="GO:0030955">
    <property type="term" value="F:potassium ion binding"/>
    <property type="evidence" value="ECO:0007669"/>
    <property type="project" value="InterPro"/>
</dbReference>
<dbReference type="GO" id="GO:0000287">
    <property type="term" value="F:magnesium ion binding"/>
    <property type="evidence" value="ECO:0007669"/>
    <property type="project" value="InterPro"/>
</dbReference>
<dbReference type="FunFam" id="3.20.20.60:FF:000025">
    <property type="entry name" value="Pyruvate kinase"/>
    <property type="match status" value="1"/>
</dbReference>
<keyword evidence="12 15" id="KW-0324">Glycolysis</keyword>
<dbReference type="NCBIfam" id="NF004491">
    <property type="entry name" value="PRK05826.1"/>
    <property type="match status" value="1"/>
</dbReference>
<keyword evidence="10" id="KW-0067">ATP-binding</keyword>
<evidence type="ECO:0000259" key="17">
    <source>
        <dbReference type="Pfam" id="PF02887"/>
    </source>
</evidence>
<dbReference type="InterPro" id="IPR036918">
    <property type="entry name" value="Pyrv_Knase_C_sf"/>
</dbReference>
<keyword evidence="7" id="KW-0479">Metal-binding</keyword>
<keyword evidence="9 15" id="KW-0418">Kinase</keyword>
<evidence type="ECO:0000256" key="12">
    <source>
        <dbReference type="ARBA" id="ARBA00023152"/>
    </source>
</evidence>
<dbReference type="InterPro" id="IPR015795">
    <property type="entry name" value="Pyrv_Knase_C"/>
</dbReference>
<dbReference type="GO" id="GO:0009570">
    <property type="term" value="C:chloroplast stroma"/>
    <property type="evidence" value="ECO:0007669"/>
    <property type="project" value="UniProtKB-ARBA"/>
</dbReference>
<dbReference type="SUPFAM" id="SSF51621">
    <property type="entry name" value="Phosphoenolpyruvate/pyruvate domain"/>
    <property type="match status" value="1"/>
</dbReference>
<sequence length="566" mass="62025">MATMYMQSGILKPNVVINLSGQTQDGLLSSVKRVNHIFLTSESWAKKQSCRTQIVAVKSVSGEKKQVTTINKNIDFGSVSSSNGSLTPTSILPPQRKTKIVCTIGPSSGSREMIWKLAESGMNVARLNMSHGDHASHQKTVDIVKEYNALSGNNVIAIMLDTKGPEVRSGDLPQPIYLKEGQEFNFTIKRGVSTEDTVSVNYDDFIIDVDVGDILLVDGGMMSLAVKSKSGDVVKCVVIDGGELKSRRHLNVRGRSATLPSITDKDWEDIKFGVDNQVDFYAVSFVKDAKVVHELKDYLKSCNADIRVIVKIESADSIPNLHSILSASDGAMVARGDLGAELPIEEVPLLQEDIINRCRSMQKPVIVATNMLESMIIHPMPTRAEVSDIAIAVKEGADAIMLSGETANGKYPLKSVNVMHTVALRTESTLSVNTSPPSQFSHQSNMSDMFALHSSTMSNTLATPIIVFTRTGSMAVLLSHYRPSSTVFAFTNEGRVKQRLALYQGVKPIYMEFSDDAEETFSRAVTFLLKNNLVKEGQFVTLVQSGARSIWRQESTHHIQVRKVQG</sequence>
<dbReference type="InterPro" id="IPR015793">
    <property type="entry name" value="Pyrv_Knase_brl"/>
</dbReference>
<dbReference type="Proteomes" id="UP001454036">
    <property type="component" value="Unassembled WGS sequence"/>
</dbReference>
<dbReference type="Gene3D" id="3.40.1380.20">
    <property type="entry name" value="Pyruvate kinase, C-terminal domain"/>
    <property type="match status" value="1"/>
</dbReference>
<dbReference type="PRINTS" id="PR01050">
    <property type="entry name" value="PYRUVTKNASE"/>
</dbReference>
<dbReference type="SUPFAM" id="SSF50800">
    <property type="entry name" value="PK beta-barrel domain-like"/>
    <property type="match status" value="1"/>
</dbReference>
<dbReference type="InterPro" id="IPR015806">
    <property type="entry name" value="Pyrv_Knase_insert_dom_sf"/>
</dbReference>
<dbReference type="EC" id="2.7.1.40" evidence="5 15"/>
<evidence type="ECO:0000256" key="8">
    <source>
        <dbReference type="ARBA" id="ARBA00022741"/>
    </source>
</evidence>
<evidence type="ECO:0000256" key="7">
    <source>
        <dbReference type="ARBA" id="ARBA00022723"/>
    </source>
</evidence>
<evidence type="ECO:0000256" key="9">
    <source>
        <dbReference type="ARBA" id="ARBA00022777"/>
    </source>
</evidence>
<dbReference type="Pfam" id="PF00224">
    <property type="entry name" value="PK"/>
    <property type="match status" value="1"/>
</dbReference>
<name>A0AAV3PZB9_LITER</name>
<evidence type="ECO:0000256" key="3">
    <source>
        <dbReference type="ARBA" id="ARBA00004997"/>
    </source>
</evidence>
<keyword evidence="19" id="KW-1185">Reference proteome</keyword>
<evidence type="ECO:0000256" key="4">
    <source>
        <dbReference type="ARBA" id="ARBA00008663"/>
    </source>
</evidence>
<evidence type="ECO:0000259" key="16">
    <source>
        <dbReference type="Pfam" id="PF00224"/>
    </source>
</evidence>
<keyword evidence="8" id="KW-0547">Nucleotide-binding</keyword>
<keyword evidence="11 15" id="KW-0460">Magnesium</keyword>
<dbReference type="GO" id="GO:0005524">
    <property type="term" value="F:ATP binding"/>
    <property type="evidence" value="ECO:0007669"/>
    <property type="project" value="UniProtKB-KW"/>
</dbReference>
<gene>
    <name evidence="18" type="ORF">LIER_13622</name>
</gene>
<dbReference type="GO" id="GO:0016301">
    <property type="term" value="F:kinase activity"/>
    <property type="evidence" value="ECO:0007669"/>
    <property type="project" value="UniProtKB-KW"/>
</dbReference>
<evidence type="ECO:0000256" key="14">
    <source>
        <dbReference type="ARBA" id="ARBA00048152"/>
    </source>
</evidence>
<dbReference type="PANTHER" id="PTHR11817">
    <property type="entry name" value="PYRUVATE KINASE"/>
    <property type="match status" value="1"/>
</dbReference>
<comment type="cofactor">
    <cofactor evidence="2">
        <name>K(+)</name>
        <dbReference type="ChEBI" id="CHEBI:29103"/>
    </cofactor>
</comment>
<comment type="similarity">
    <text evidence="4 15">Belongs to the pyruvate kinase family.</text>
</comment>
<dbReference type="EMBL" id="BAABME010002772">
    <property type="protein sequence ID" value="GAA0156036.1"/>
    <property type="molecule type" value="Genomic_DNA"/>
</dbReference>
<comment type="caution">
    <text evidence="18">The sequence shown here is derived from an EMBL/GenBank/DDBJ whole genome shotgun (WGS) entry which is preliminary data.</text>
</comment>
<evidence type="ECO:0000256" key="1">
    <source>
        <dbReference type="ARBA" id="ARBA00001946"/>
    </source>
</evidence>
<comment type="catalytic activity">
    <reaction evidence="14 15">
        <text>pyruvate + ATP = phosphoenolpyruvate + ADP + H(+)</text>
        <dbReference type="Rhea" id="RHEA:18157"/>
        <dbReference type="ChEBI" id="CHEBI:15361"/>
        <dbReference type="ChEBI" id="CHEBI:15378"/>
        <dbReference type="ChEBI" id="CHEBI:30616"/>
        <dbReference type="ChEBI" id="CHEBI:58702"/>
        <dbReference type="ChEBI" id="CHEBI:456216"/>
        <dbReference type="EC" id="2.7.1.40"/>
    </reaction>
</comment>
<dbReference type="SUPFAM" id="SSF52935">
    <property type="entry name" value="PK C-terminal domain-like"/>
    <property type="match status" value="1"/>
</dbReference>
<proteinExistence type="inferred from homology"/>
<evidence type="ECO:0000256" key="5">
    <source>
        <dbReference type="ARBA" id="ARBA00012142"/>
    </source>
</evidence>
<protein>
    <recommendedName>
        <fullName evidence="5 15">Pyruvate kinase</fullName>
        <ecNumber evidence="5 15">2.7.1.40</ecNumber>
    </recommendedName>
</protein>
<comment type="pathway">
    <text evidence="3 15">Carbohydrate degradation; glycolysis; pyruvate from D-glyceraldehyde 3-phosphate: step 5/5.</text>
</comment>
<dbReference type="InterPro" id="IPR018209">
    <property type="entry name" value="Pyrv_Knase_AS"/>
</dbReference>
<evidence type="ECO:0000256" key="10">
    <source>
        <dbReference type="ARBA" id="ARBA00022840"/>
    </source>
</evidence>
<organism evidence="18 19">
    <name type="scientific">Lithospermum erythrorhizon</name>
    <name type="common">Purple gromwell</name>
    <name type="synonym">Lithospermum officinale var. erythrorhizon</name>
    <dbReference type="NCBI Taxonomy" id="34254"/>
    <lineage>
        <taxon>Eukaryota</taxon>
        <taxon>Viridiplantae</taxon>
        <taxon>Streptophyta</taxon>
        <taxon>Embryophyta</taxon>
        <taxon>Tracheophyta</taxon>
        <taxon>Spermatophyta</taxon>
        <taxon>Magnoliopsida</taxon>
        <taxon>eudicotyledons</taxon>
        <taxon>Gunneridae</taxon>
        <taxon>Pentapetalae</taxon>
        <taxon>asterids</taxon>
        <taxon>lamiids</taxon>
        <taxon>Boraginales</taxon>
        <taxon>Boraginaceae</taxon>
        <taxon>Boraginoideae</taxon>
        <taxon>Lithospermeae</taxon>
        <taxon>Lithospermum</taxon>
    </lineage>
</organism>
<evidence type="ECO:0000313" key="19">
    <source>
        <dbReference type="Proteomes" id="UP001454036"/>
    </source>
</evidence>
<keyword evidence="13" id="KW-0670">Pyruvate</keyword>
<dbReference type="Pfam" id="PF02887">
    <property type="entry name" value="PK_C"/>
    <property type="match status" value="1"/>
</dbReference>
<dbReference type="InterPro" id="IPR011037">
    <property type="entry name" value="Pyrv_Knase-like_insert_dom_sf"/>
</dbReference>
<dbReference type="InterPro" id="IPR015813">
    <property type="entry name" value="Pyrv/PenolPyrv_kinase-like_dom"/>
</dbReference>
<dbReference type="Gene3D" id="2.40.33.10">
    <property type="entry name" value="PK beta-barrel domain-like"/>
    <property type="match status" value="1"/>
</dbReference>
<evidence type="ECO:0000313" key="18">
    <source>
        <dbReference type="EMBL" id="GAA0156036.1"/>
    </source>
</evidence>
<keyword evidence="6 15" id="KW-0808">Transferase</keyword>
<reference evidence="18 19" key="1">
    <citation type="submission" date="2024-01" db="EMBL/GenBank/DDBJ databases">
        <title>The complete chloroplast genome sequence of Lithospermum erythrorhizon: insights into the phylogenetic relationship among Boraginaceae species and the maternal lineages of purple gromwells.</title>
        <authorList>
            <person name="Okada T."/>
            <person name="Watanabe K."/>
        </authorList>
    </citation>
    <scope>NUCLEOTIDE SEQUENCE [LARGE SCALE GENOMIC DNA]</scope>
</reference>
<comment type="cofactor">
    <cofactor evidence="1">
        <name>Mg(2+)</name>
        <dbReference type="ChEBI" id="CHEBI:18420"/>
    </cofactor>
</comment>
<dbReference type="GO" id="GO:0004743">
    <property type="term" value="F:pyruvate kinase activity"/>
    <property type="evidence" value="ECO:0007669"/>
    <property type="project" value="UniProtKB-EC"/>
</dbReference>
<evidence type="ECO:0000256" key="11">
    <source>
        <dbReference type="ARBA" id="ARBA00022842"/>
    </source>
</evidence>
<accession>A0AAV3PZB9</accession>
<dbReference type="InterPro" id="IPR001697">
    <property type="entry name" value="Pyr_Knase"/>
</dbReference>
<evidence type="ECO:0000256" key="6">
    <source>
        <dbReference type="ARBA" id="ARBA00022679"/>
    </source>
</evidence>
<feature type="domain" description="Pyruvate kinase barrel" evidence="16">
    <location>
        <begin position="96"/>
        <end position="416"/>
    </location>
</feature>
<evidence type="ECO:0000256" key="13">
    <source>
        <dbReference type="ARBA" id="ARBA00023317"/>
    </source>
</evidence>
<dbReference type="Gene3D" id="3.20.20.60">
    <property type="entry name" value="Phosphoenolpyruvate-binding domains"/>
    <property type="match status" value="1"/>
</dbReference>
<dbReference type="NCBIfam" id="TIGR01064">
    <property type="entry name" value="pyruv_kin"/>
    <property type="match status" value="1"/>
</dbReference>